<proteinExistence type="predicted"/>
<dbReference type="EMBL" id="HACG01018602">
    <property type="protein sequence ID" value="CEK65467.1"/>
    <property type="molecule type" value="Transcribed_RNA"/>
</dbReference>
<dbReference type="AlphaFoldDB" id="A0A0B6ZAR1"/>
<name>A0A0B6ZAR1_9EUPU</name>
<gene>
    <name evidence="2" type="primary">ORF55117</name>
</gene>
<organism evidence="2">
    <name type="scientific">Arion vulgaris</name>
    <dbReference type="NCBI Taxonomy" id="1028688"/>
    <lineage>
        <taxon>Eukaryota</taxon>
        <taxon>Metazoa</taxon>
        <taxon>Spiralia</taxon>
        <taxon>Lophotrochozoa</taxon>
        <taxon>Mollusca</taxon>
        <taxon>Gastropoda</taxon>
        <taxon>Heterobranchia</taxon>
        <taxon>Euthyneura</taxon>
        <taxon>Panpulmonata</taxon>
        <taxon>Eupulmonata</taxon>
        <taxon>Stylommatophora</taxon>
        <taxon>Helicina</taxon>
        <taxon>Arionoidea</taxon>
        <taxon>Arionidae</taxon>
        <taxon>Arion</taxon>
    </lineage>
</organism>
<feature type="compositionally biased region" description="Low complexity" evidence="1">
    <location>
        <begin position="7"/>
        <end position="30"/>
    </location>
</feature>
<reference evidence="2" key="1">
    <citation type="submission" date="2014-12" db="EMBL/GenBank/DDBJ databases">
        <title>Insight into the proteome of Arion vulgaris.</title>
        <authorList>
            <person name="Aradska J."/>
            <person name="Bulat T."/>
            <person name="Smidak R."/>
            <person name="Sarate P."/>
            <person name="Gangsoo J."/>
            <person name="Sialana F."/>
            <person name="Bilban M."/>
            <person name="Lubec G."/>
        </authorList>
    </citation>
    <scope>NUCLEOTIDE SEQUENCE</scope>
    <source>
        <tissue evidence="2">Skin</tissue>
    </source>
</reference>
<protein>
    <submittedName>
        <fullName evidence="2">Uncharacterized protein</fullName>
    </submittedName>
</protein>
<evidence type="ECO:0000313" key="2">
    <source>
        <dbReference type="EMBL" id="CEK65467.1"/>
    </source>
</evidence>
<sequence>QDRSPRDSPVSSTSSLSSKLPVAISKTSPSIPKPSSLPPSGFKTKASTLPNSTLESSRSVSDRISKSCTYEKITSELQSH</sequence>
<feature type="compositionally biased region" description="Polar residues" evidence="1">
    <location>
        <begin position="45"/>
        <end position="55"/>
    </location>
</feature>
<evidence type="ECO:0000256" key="1">
    <source>
        <dbReference type="SAM" id="MobiDB-lite"/>
    </source>
</evidence>
<accession>A0A0B6ZAR1</accession>
<feature type="region of interest" description="Disordered" evidence="1">
    <location>
        <begin position="1"/>
        <end position="65"/>
    </location>
</feature>
<feature type="non-terminal residue" evidence="2">
    <location>
        <position position="80"/>
    </location>
</feature>
<feature type="non-terminal residue" evidence="2">
    <location>
        <position position="1"/>
    </location>
</feature>